<proteinExistence type="predicted"/>
<gene>
    <name evidence="2" type="ORF">SNAT2548_LOCUS6903</name>
</gene>
<dbReference type="OrthoDB" id="10433891at2759"/>
<dbReference type="Pfam" id="PF04577">
    <property type="entry name" value="Glyco_transf_61"/>
    <property type="match status" value="1"/>
</dbReference>
<organism evidence="2 3">
    <name type="scientific">Symbiodinium natans</name>
    <dbReference type="NCBI Taxonomy" id="878477"/>
    <lineage>
        <taxon>Eukaryota</taxon>
        <taxon>Sar</taxon>
        <taxon>Alveolata</taxon>
        <taxon>Dinophyceae</taxon>
        <taxon>Suessiales</taxon>
        <taxon>Symbiodiniaceae</taxon>
        <taxon>Symbiodinium</taxon>
    </lineage>
</organism>
<dbReference type="InterPro" id="IPR049625">
    <property type="entry name" value="Glyco_transf_61_cat"/>
</dbReference>
<feature type="domain" description="Glycosyltransferase 61 catalytic" evidence="1">
    <location>
        <begin position="147"/>
        <end position="350"/>
    </location>
</feature>
<name>A0A812JMX1_9DINO</name>
<dbReference type="Proteomes" id="UP000604046">
    <property type="component" value="Unassembled WGS sequence"/>
</dbReference>
<dbReference type="EMBL" id="CAJNDS010000469">
    <property type="protein sequence ID" value="CAE7209310.1"/>
    <property type="molecule type" value="Genomic_DNA"/>
</dbReference>
<reference evidence="2" key="1">
    <citation type="submission" date="2021-02" db="EMBL/GenBank/DDBJ databases">
        <authorList>
            <person name="Dougan E. K."/>
            <person name="Rhodes N."/>
            <person name="Thang M."/>
            <person name="Chan C."/>
        </authorList>
    </citation>
    <scope>NUCLEOTIDE SEQUENCE</scope>
</reference>
<evidence type="ECO:0000259" key="1">
    <source>
        <dbReference type="Pfam" id="PF04577"/>
    </source>
</evidence>
<comment type="caution">
    <text evidence="2">The sequence shown here is derived from an EMBL/GenBank/DDBJ whole genome shotgun (WGS) entry which is preliminary data.</text>
</comment>
<sequence length="352" mass="38406">MLEVFQTSLFPFEVGSVRNVLLDHLERIFDLGRVYHDFYSGTLQENDGPLALRASLVKRLSEFAFGNEGDPEGYAYPQPSGPAPPPPKGSISPASALELIGNFFYHAHSREQCPPAPGCANASAHEVLLVHYHRLAPLHMRKAFCNYYHFTTVALSRLVALLPRLQADPSIVITIPHPNKKGQRSPYIRDSLRLLGLEDHRIVEFPPCRVVFATEVLLAGAGPRATLGRDAEGRARAIMADVADAAPTRRVRKAVLAQARASGLPGGVLLIDRRERRAIANLPEAWKLSGEELFADAAGQCRGRSFFPLGRVSLAYCENLTFAEQVAAFAAADAVVAISGACLANSLYMRVE</sequence>
<keyword evidence="3" id="KW-1185">Reference proteome</keyword>
<protein>
    <recommendedName>
        <fullName evidence="1">Glycosyltransferase 61 catalytic domain-containing protein</fullName>
    </recommendedName>
</protein>
<evidence type="ECO:0000313" key="3">
    <source>
        <dbReference type="Proteomes" id="UP000604046"/>
    </source>
</evidence>
<accession>A0A812JMX1</accession>
<dbReference type="AlphaFoldDB" id="A0A812JMX1"/>
<evidence type="ECO:0000313" key="2">
    <source>
        <dbReference type="EMBL" id="CAE7209310.1"/>
    </source>
</evidence>
<dbReference type="GO" id="GO:0016757">
    <property type="term" value="F:glycosyltransferase activity"/>
    <property type="evidence" value="ECO:0007669"/>
    <property type="project" value="InterPro"/>
</dbReference>